<evidence type="ECO:0000313" key="1">
    <source>
        <dbReference type="EMBL" id="KAF0687689.1"/>
    </source>
</evidence>
<comment type="caution">
    <text evidence="1">The sequence shown here is derived from an EMBL/GenBank/DDBJ whole genome shotgun (WGS) entry which is preliminary data.</text>
</comment>
<keyword evidence="2" id="KW-1185">Reference proteome</keyword>
<dbReference type="InterPro" id="IPR012337">
    <property type="entry name" value="RNaseH-like_sf"/>
</dbReference>
<dbReference type="OrthoDB" id="6612984at2759"/>
<gene>
    <name evidence="1" type="ORF">FWK35_00035817</name>
</gene>
<sequence>MQDLAQHTRVDPNGRIVKYNNFIKRVLTTPKSSDSLKEWNLTLSNALITINGHVLPQENLFYGDNHKYPAGNNNDWTEKLRSLPMYSIIKIPCWAIVTPHMWSSDVGQFTNTLLKIANTLGFKLQRPRIVEIENAHISTYSIHLDRIINELKPSFILCVVA</sequence>
<accession>A0A6G0VIA1</accession>
<evidence type="ECO:0000313" key="2">
    <source>
        <dbReference type="Proteomes" id="UP000478052"/>
    </source>
</evidence>
<feature type="non-terminal residue" evidence="1">
    <location>
        <position position="161"/>
    </location>
</feature>
<dbReference type="Proteomes" id="UP000478052">
    <property type="component" value="Unassembled WGS sequence"/>
</dbReference>
<proteinExistence type="predicted"/>
<protein>
    <submittedName>
        <fullName evidence="1">Piwi-like protein Siwi</fullName>
    </submittedName>
</protein>
<dbReference type="AlphaFoldDB" id="A0A6G0VIA1"/>
<dbReference type="EMBL" id="VUJU01016787">
    <property type="protein sequence ID" value="KAF0687689.1"/>
    <property type="molecule type" value="Genomic_DNA"/>
</dbReference>
<dbReference type="SUPFAM" id="SSF53098">
    <property type="entry name" value="Ribonuclease H-like"/>
    <property type="match status" value="1"/>
</dbReference>
<dbReference type="Gene3D" id="3.40.50.2300">
    <property type="match status" value="1"/>
</dbReference>
<name>A0A6G0VIA1_APHCR</name>
<reference evidence="1 2" key="1">
    <citation type="submission" date="2019-08" db="EMBL/GenBank/DDBJ databases">
        <title>Whole genome of Aphis craccivora.</title>
        <authorList>
            <person name="Voronova N.V."/>
            <person name="Shulinski R.S."/>
            <person name="Bandarenka Y.V."/>
            <person name="Zhorov D.G."/>
            <person name="Warner D."/>
        </authorList>
    </citation>
    <scope>NUCLEOTIDE SEQUENCE [LARGE SCALE GENOMIC DNA]</scope>
    <source>
        <strain evidence="1">180601</strain>
        <tissue evidence="1">Whole Body</tissue>
    </source>
</reference>
<organism evidence="1 2">
    <name type="scientific">Aphis craccivora</name>
    <name type="common">Cowpea aphid</name>
    <dbReference type="NCBI Taxonomy" id="307492"/>
    <lineage>
        <taxon>Eukaryota</taxon>
        <taxon>Metazoa</taxon>
        <taxon>Ecdysozoa</taxon>
        <taxon>Arthropoda</taxon>
        <taxon>Hexapoda</taxon>
        <taxon>Insecta</taxon>
        <taxon>Pterygota</taxon>
        <taxon>Neoptera</taxon>
        <taxon>Paraneoptera</taxon>
        <taxon>Hemiptera</taxon>
        <taxon>Sternorrhyncha</taxon>
        <taxon>Aphidomorpha</taxon>
        <taxon>Aphidoidea</taxon>
        <taxon>Aphididae</taxon>
        <taxon>Aphidini</taxon>
        <taxon>Aphis</taxon>
        <taxon>Aphis</taxon>
    </lineage>
</organism>